<gene>
    <name evidence="1" type="ORF">RRG08_040333</name>
</gene>
<comment type="caution">
    <text evidence="1">The sequence shown here is derived from an EMBL/GenBank/DDBJ whole genome shotgun (WGS) entry which is preliminary data.</text>
</comment>
<accession>A0AAE1AT05</accession>
<dbReference type="Proteomes" id="UP001283361">
    <property type="component" value="Unassembled WGS sequence"/>
</dbReference>
<reference evidence="1" key="1">
    <citation type="journal article" date="2023" name="G3 (Bethesda)">
        <title>A reference genome for the long-term kleptoplast-retaining sea slug Elysia crispata morphotype clarki.</title>
        <authorList>
            <person name="Eastman K.E."/>
            <person name="Pendleton A.L."/>
            <person name="Shaikh M.A."/>
            <person name="Suttiyut T."/>
            <person name="Ogas R."/>
            <person name="Tomko P."/>
            <person name="Gavelis G."/>
            <person name="Widhalm J.R."/>
            <person name="Wisecaver J.H."/>
        </authorList>
    </citation>
    <scope>NUCLEOTIDE SEQUENCE</scope>
    <source>
        <strain evidence="1">ECLA1</strain>
    </source>
</reference>
<protein>
    <submittedName>
        <fullName evidence="1">Uncharacterized protein</fullName>
    </submittedName>
</protein>
<evidence type="ECO:0000313" key="1">
    <source>
        <dbReference type="EMBL" id="KAK3793323.1"/>
    </source>
</evidence>
<keyword evidence="2" id="KW-1185">Reference proteome</keyword>
<dbReference type="AlphaFoldDB" id="A0AAE1AT05"/>
<dbReference type="EMBL" id="JAWDGP010001259">
    <property type="protein sequence ID" value="KAK3793323.1"/>
    <property type="molecule type" value="Genomic_DNA"/>
</dbReference>
<sequence length="150" mass="16560">MTGTAADDSIVQECFKIRVTSMSPKAQRIHRNLYVLSECAGFWLCLTSLQDISLNGIKYPLLIPSITLDTYLIKIPYCEKHAESDLLKAYLRLAKHASSRGVRLLISCRKASPCHLSAALCTDLKRTSLPEGIGGAELRKEIREGQGVVV</sequence>
<name>A0AAE1AT05_9GAST</name>
<organism evidence="1 2">
    <name type="scientific">Elysia crispata</name>
    <name type="common">lettuce slug</name>
    <dbReference type="NCBI Taxonomy" id="231223"/>
    <lineage>
        <taxon>Eukaryota</taxon>
        <taxon>Metazoa</taxon>
        <taxon>Spiralia</taxon>
        <taxon>Lophotrochozoa</taxon>
        <taxon>Mollusca</taxon>
        <taxon>Gastropoda</taxon>
        <taxon>Heterobranchia</taxon>
        <taxon>Euthyneura</taxon>
        <taxon>Panpulmonata</taxon>
        <taxon>Sacoglossa</taxon>
        <taxon>Placobranchoidea</taxon>
        <taxon>Plakobranchidae</taxon>
        <taxon>Elysia</taxon>
    </lineage>
</organism>
<proteinExistence type="predicted"/>
<evidence type="ECO:0000313" key="2">
    <source>
        <dbReference type="Proteomes" id="UP001283361"/>
    </source>
</evidence>